<dbReference type="GeneTree" id="ENSGT01120000277330"/>
<dbReference type="Proteomes" id="UP000694569">
    <property type="component" value="Unplaced"/>
</dbReference>
<protein>
    <submittedName>
        <fullName evidence="1">Uncharacterized protein</fullName>
    </submittedName>
</protein>
<dbReference type="InterPro" id="IPR027896">
    <property type="entry name" value="UQCC3"/>
</dbReference>
<dbReference type="Pfam" id="PF15141">
    <property type="entry name" value="UQCC3"/>
    <property type="match status" value="1"/>
</dbReference>
<dbReference type="OrthoDB" id="9884264at2759"/>
<name>A0A8C5MEA2_9ANUR</name>
<dbReference type="GO" id="GO:0005739">
    <property type="term" value="C:mitochondrion"/>
    <property type="evidence" value="ECO:0007669"/>
    <property type="project" value="GOC"/>
</dbReference>
<evidence type="ECO:0000313" key="2">
    <source>
        <dbReference type="Proteomes" id="UP000694569"/>
    </source>
</evidence>
<sequence length="83" mass="9425">YLSEDRRTGSPGKRQDSWHGIGVTSMILILFSPLFRSRTGYSFPESNPAILAETRKRNELVLQKIKEAAETNENVSRKSPWSS</sequence>
<accession>A0A8C5MEA2</accession>
<keyword evidence="2" id="KW-1185">Reference proteome</keyword>
<organism evidence="1 2">
    <name type="scientific">Leptobrachium leishanense</name>
    <name type="common">Leishan spiny toad</name>
    <dbReference type="NCBI Taxonomy" id="445787"/>
    <lineage>
        <taxon>Eukaryota</taxon>
        <taxon>Metazoa</taxon>
        <taxon>Chordata</taxon>
        <taxon>Craniata</taxon>
        <taxon>Vertebrata</taxon>
        <taxon>Euteleostomi</taxon>
        <taxon>Amphibia</taxon>
        <taxon>Batrachia</taxon>
        <taxon>Anura</taxon>
        <taxon>Pelobatoidea</taxon>
        <taxon>Megophryidae</taxon>
        <taxon>Leptobrachium</taxon>
    </lineage>
</organism>
<evidence type="ECO:0000313" key="1">
    <source>
        <dbReference type="Ensembl" id="ENSLLEP00000011882.1"/>
    </source>
</evidence>
<reference evidence="1" key="2">
    <citation type="submission" date="2025-09" db="UniProtKB">
        <authorList>
            <consortium name="Ensembl"/>
        </authorList>
    </citation>
    <scope>IDENTIFICATION</scope>
</reference>
<dbReference type="Ensembl" id="ENSLLET00000012355.1">
    <property type="protein sequence ID" value="ENSLLEP00000011882.1"/>
    <property type="gene ID" value="ENSLLEG00000007559.1"/>
</dbReference>
<dbReference type="AlphaFoldDB" id="A0A8C5MEA2"/>
<dbReference type="GO" id="GO:0034551">
    <property type="term" value="P:mitochondrial respiratory chain complex III assembly"/>
    <property type="evidence" value="ECO:0007669"/>
    <property type="project" value="InterPro"/>
</dbReference>
<proteinExistence type="predicted"/>
<reference evidence="1" key="1">
    <citation type="submission" date="2025-08" db="UniProtKB">
        <authorList>
            <consortium name="Ensembl"/>
        </authorList>
    </citation>
    <scope>IDENTIFICATION</scope>
</reference>